<sequence>MAALAQSLLSLNPVHSARYDCIDRDQCLDGTRVSVLYEIQIWFKEGNEQVYWLNGAAGMGKTTVALSIAHRLGSDQNLLLASFFCSRESADRKNPNLIFPTIACQLASWSQEFQDALVETVARHPYLGSALPHEQFQRLIADPLKSLNAPISIALIIDALDECEGERTSEKFLLAILRHVHLIPSLKVLVSCRPAAYVENLLSSGDHRRMLKLHHVPRETVNDDLRLYYRQRLEEISAAKKLDWTDHSLDGLVQKLVDQAEGLFIYAVTVCKYIDSRGDVRRQLEHITSLYKGEYDSAFSIDMLYTEVLSAALQKIPESQDRRDFARVLASVVHAEEPLTMNALGQLLDIKPSNINDILRDVHSILLVPDDLEACSKELVHAFHASFPDYLVARDRVGLRVPSLYISPSLHHTDMTLCCLRCLNRELKRITPYSDSLSSAGDTSSHPPQADISEGLHYAIIYWADHFWSVSSDKLRVREEGDLLLHELLQFTSKKLLFWFECICLLNASALVVKVLLNGKISLSSLLATKGLQKHPALQLLDDAYHAANEFFPIFRPEHAQQIYLTFLLFLPQDTSIFRHYSHYLPPGWKITGQQRRTWNPLVRSLDLSPFSDTVAFSPDEGNILDIDYLMSSANILSSATSAISQILPSSPISGAWDYEKIPGVDAPFPAIDSDNLQPGMVSTVWLPSGTIVTCCTLLSDIKMPYRSYSYISLWDSETGAHTRLLYKSMEGANMFLPVIKASPNFCYVGYSSPSVQIVWNTATWEEIIFSSSHIRSYRCFALSNSHYLVGAELRELTSETALVSELDMDPQQVASCVFSLYGQALALCLVYGVIQIWNVTSSQMVASYQFPSFADYSNSLPIVAFSQILNSFVVCFGPELHLLSIADKSIHHVGPLNSPYPAHLRAVSFSPKSQFIACRDNNGMVHVWSSESIVNYTNSRDDTGSPPAVSVTHMADNRFCLSGDVAGMLTIWDCETGSLVQTWDAQMDAPNALSASSNGKFIACSNLEESRIWSLPTLDCSDPSFEALLELIIPAPPEANGFIPATCALTFSSDSTTLAIATGFIVDIWKLTDSRWQKFNQLQTSLTRFTPHDDAPFTDVSTQGSSYSLRAIRFNYQWLAHHYHKLHVRAPFYLRQHRDIHDVEYEKSLQQCRSAFEWWKLSVSNPDHYTKTNFQLYFSLDCQYVLAPSGIYEVATGQELVNHEQDLPPWKHDEFEKVEVKHFWKNGKEFYKRDGILKSLRPEFDDDPAWITDAEGRLCFWLSPSHFRGTWQWYSRASDGDCFAFISRDTQSNLMFVHIPRVKTIIET</sequence>
<organism evidence="3 4">
    <name type="scientific">Lentinula raphanica</name>
    <dbReference type="NCBI Taxonomy" id="153919"/>
    <lineage>
        <taxon>Eukaryota</taxon>
        <taxon>Fungi</taxon>
        <taxon>Dikarya</taxon>
        <taxon>Basidiomycota</taxon>
        <taxon>Agaricomycotina</taxon>
        <taxon>Agaricomycetes</taxon>
        <taxon>Agaricomycetidae</taxon>
        <taxon>Agaricales</taxon>
        <taxon>Marasmiineae</taxon>
        <taxon>Omphalotaceae</taxon>
        <taxon>Lentinula</taxon>
    </lineage>
</organism>
<feature type="domain" description="NACHT" evidence="2">
    <location>
        <begin position="49"/>
        <end position="196"/>
    </location>
</feature>
<evidence type="ECO:0000313" key="3">
    <source>
        <dbReference type="EMBL" id="KAJ3836488.1"/>
    </source>
</evidence>
<dbReference type="InterPro" id="IPR011047">
    <property type="entry name" value="Quinoprotein_ADH-like_sf"/>
</dbReference>
<proteinExistence type="predicted"/>
<protein>
    <recommendedName>
        <fullName evidence="2">NACHT domain-containing protein</fullName>
    </recommendedName>
</protein>
<dbReference type="EMBL" id="MU806316">
    <property type="protein sequence ID" value="KAJ3836488.1"/>
    <property type="molecule type" value="Genomic_DNA"/>
</dbReference>
<dbReference type="Gene3D" id="2.130.10.10">
    <property type="entry name" value="YVTN repeat-like/Quinoprotein amine dehydrogenase"/>
    <property type="match status" value="2"/>
</dbReference>
<reference evidence="3" key="1">
    <citation type="submission" date="2022-08" db="EMBL/GenBank/DDBJ databases">
        <authorList>
            <consortium name="DOE Joint Genome Institute"/>
            <person name="Min B."/>
            <person name="Riley R."/>
            <person name="Sierra-Patev S."/>
            <person name="Naranjo-Ortiz M."/>
            <person name="Looney B."/>
            <person name="Konkel Z."/>
            <person name="Slot J.C."/>
            <person name="Sakamoto Y."/>
            <person name="Steenwyk J.L."/>
            <person name="Rokas A."/>
            <person name="Carro J."/>
            <person name="Camarero S."/>
            <person name="Ferreira P."/>
            <person name="Molpeceres G."/>
            <person name="Ruiz-Duenas F.J."/>
            <person name="Serrano A."/>
            <person name="Henrissat B."/>
            <person name="Drula E."/>
            <person name="Hughes K.W."/>
            <person name="Mata J.L."/>
            <person name="Ishikawa N.K."/>
            <person name="Vargas-Isla R."/>
            <person name="Ushijima S."/>
            <person name="Smith C.A."/>
            <person name="Ahrendt S."/>
            <person name="Andreopoulos W."/>
            <person name="He G."/>
            <person name="Labutti K."/>
            <person name="Lipzen A."/>
            <person name="Ng V."/>
            <person name="Sandor L."/>
            <person name="Barry K."/>
            <person name="Martinez A.T."/>
            <person name="Xiao Y."/>
            <person name="Gibbons J.G."/>
            <person name="Terashima K."/>
            <person name="Hibbett D.S."/>
            <person name="Grigoriev I.V."/>
        </authorList>
    </citation>
    <scope>NUCLEOTIDE SEQUENCE</scope>
    <source>
        <strain evidence="3">TFB9207</strain>
    </source>
</reference>
<dbReference type="InterPro" id="IPR015943">
    <property type="entry name" value="WD40/YVTN_repeat-like_dom_sf"/>
</dbReference>
<dbReference type="Gene3D" id="3.40.50.300">
    <property type="entry name" value="P-loop containing nucleotide triphosphate hydrolases"/>
    <property type="match status" value="1"/>
</dbReference>
<evidence type="ECO:0000256" key="1">
    <source>
        <dbReference type="ARBA" id="ARBA00022737"/>
    </source>
</evidence>
<dbReference type="InterPro" id="IPR056884">
    <property type="entry name" value="NPHP3-like_N"/>
</dbReference>
<dbReference type="Pfam" id="PF24883">
    <property type="entry name" value="NPHP3_N"/>
    <property type="match status" value="1"/>
</dbReference>
<gene>
    <name evidence="3" type="ORF">F5878DRAFT_258095</name>
</gene>
<dbReference type="PROSITE" id="PS50837">
    <property type="entry name" value="NACHT"/>
    <property type="match status" value="1"/>
</dbReference>
<dbReference type="InterPro" id="IPR027417">
    <property type="entry name" value="P-loop_NTPase"/>
</dbReference>
<dbReference type="PANTHER" id="PTHR10039">
    <property type="entry name" value="AMELOGENIN"/>
    <property type="match status" value="1"/>
</dbReference>
<evidence type="ECO:0000313" key="4">
    <source>
        <dbReference type="Proteomes" id="UP001163846"/>
    </source>
</evidence>
<keyword evidence="4" id="KW-1185">Reference proteome</keyword>
<dbReference type="InterPro" id="IPR007111">
    <property type="entry name" value="NACHT_NTPase"/>
</dbReference>
<dbReference type="SUPFAM" id="SSF52540">
    <property type="entry name" value="P-loop containing nucleoside triphosphate hydrolases"/>
    <property type="match status" value="1"/>
</dbReference>
<dbReference type="SUPFAM" id="SSF50998">
    <property type="entry name" value="Quinoprotein alcohol dehydrogenase-like"/>
    <property type="match status" value="1"/>
</dbReference>
<comment type="caution">
    <text evidence="3">The sequence shown here is derived from an EMBL/GenBank/DDBJ whole genome shotgun (WGS) entry which is preliminary data.</text>
</comment>
<dbReference type="Proteomes" id="UP001163846">
    <property type="component" value="Unassembled WGS sequence"/>
</dbReference>
<accession>A0AA38P5L7</accession>
<name>A0AA38P5L7_9AGAR</name>
<evidence type="ECO:0000259" key="2">
    <source>
        <dbReference type="PROSITE" id="PS50837"/>
    </source>
</evidence>
<keyword evidence="1" id="KW-0677">Repeat</keyword>